<evidence type="ECO:0000313" key="1">
    <source>
        <dbReference type="EMBL" id="PLW31169.1"/>
    </source>
</evidence>
<protein>
    <recommendedName>
        <fullName evidence="3">Reverse transcriptase zinc-binding domain-containing protein</fullName>
    </recommendedName>
</protein>
<accession>A0A2N5U092</accession>
<reference evidence="1 2" key="1">
    <citation type="submission" date="2017-11" db="EMBL/GenBank/DDBJ databases">
        <title>De novo assembly and phasing of dikaryotic genomes from two isolates of Puccinia coronata f. sp. avenae, the causal agent of oat crown rust.</title>
        <authorList>
            <person name="Miller M.E."/>
            <person name="Zhang Y."/>
            <person name="Omidvar V."/>
            <person name="Sperschneider J."/>
            <person name="Schwessinger B."/>
            <person name="Raley C."/>
            <person name="Palmer J.M."/>
            <person name="Garnica D."/>
            <person name="Upadhyaya N."/>
            <person name="Rathjen J."/>
            <person name="Taylor J.M."/>
            <person name="Park R.F."/>
            <person name="Dodds P.N."/>
            <person name="Hirsch C.D."/>
            <person name="Kianian S.F."/>
            <person name="Figueroa M."/>
        </authorList>
    </citation>
    <scope>NUCLEOTIDE SEQUENCE [LARGE SCALE GENOMIC DNA]</scope>
    <source>
        <strain evidence="1">12NC29</strain>
    </source>
</reference>
<dbReference type="EMBL" id="PGCJ01000356">
    <property type="protein sequence ID" value="PLW31169.1"/>
    <property type="molecule type" value="Genomic_DNA"/>
</dbReference>
<name>A0A2N5U092_9BASI</name>
<gene>
    <name evidence="1" type="ORF">PCANC_23898</name>
</gene>
<dbReference type="AlphaFoldDB" id="A0A2N5U092"/>
<proteinExistence type="predicted"/>
<dbReference type="Proteomes" id="UP000235388">
    <property type="component" value="Unassembled WGS sequence"/>
</dbReference>
<evidence type="ECO:0008006" key="3">
    <source>
        <dbReference type="Google" id="ProtNLM"/>
    </source>
</evidence>
<dbReference type="OrthoDB" id="5424058at2759"/>
<keyword evidence="2" id="KW-1185">Reference proteome</keyword>
<evidence type="ECO:0000313" key="2">
    <source>
        <dbReference type="Proteomes" id="UP000235388"/>
    </source>
</evidence>
<sequence>MQQPSVLDHNILGLCKQMNSLRTKLSPKEFIHVFVLLSYSDVAYLQRHWAQPKGISSTIELVDVIGHEIKKTKVGRAAWAKFFQKEAIMILQSKEPPQGNYLLVGFIALCQSNHIFFSLEEKEAHSRHLVEHMPFLSNTLMGMLNVDDSSIPVEAKEPIGTEDCIPELDTSNIPKDLADIVYEDLNNGHKGHLCRLQTLVNTICAMIAFARNCRNNGLQLHNAVQLFACGITEQVQEYMNYIGLSASRSTAIAALKTLAKVQAENLKRIMANTTTLIPPTICIVNIDMEERVHQSSIGHRTHTFRGMWGYLHLPNEKLIATLDPLELTLGAYHKAIEQVNSMELTPIMFLPTPAKEQFEIQVWKLQIAKVFRKQIATPIDETLAIPTLPPNVELISHLAPEIHMLKLMDASKNSAEGICQVFQSMIQQTGLTSEGFFGRFQPLDDRNANPDRKMKANLTKLHAALNAQLQQTSKKTLKARISDLPIADGSLINQLASEHSPLHHNLFKSKRRLDPSCPFCSGKETTRHLFDFCPQYRTARRTLLTQAKKKKIRCDWNQPHQLLKTPKAHAIVAAFLKSTGRFDYL</sequence>
<organism evidence="1 2">
    <name type="scientific">Puccinia coronata f. sp. avenae</name>
    <dbReference type="NCBI Taxonomy" id="200324"/>
    <lineage>
        <taxon>Eukaryota</taxon>
        <taxon>Fungi</taxon>
        <taxon>Dikarya</taxon>
        <taxon>Basidiomycota</taxon>
        <taxon>Pucciniomycotina</taxon>
        <taxon>Pucciniomycetes</taxon>
        <taxon>Pucciniales</taxon>
        <taxon>Pucciniaceae</taxon>
        <taxon>Puccinia</taxon>
    </lineage>
</organism>
<comment type="caution">
    <text evidence="1">The sequence shown here is derived from an EMBL/GenBank/DDBJ whole genome shotgun (WGS) entry which is preliminary data.</text>
</comment>
<dbReference type="STRING" id="200324.A0A2N5U092"/>